<sequence length="42" mass="4942">MHPPFTGQRQYTFITISLFCMSFDLFLTMLATILTPFLQRGR</sequence>
<dbReference type="EMBL" id="CP047423">
    <property type="protein sequence ID" value="QPD02870.1"/>
    <property type="molecule type" value="Genomic_DNA"/>
</dbReference>
<evidence type="ECO:0000313" key="3">
    <source>
        <dbReference type="Proteomes" id="UP000593737"/>
    </source>
</evidence>
<accession>A0A7S8FBI4</accession>
<reference evidence="2 3" key="1">
    <citation type="journal article" date="2020" name="ISME J.">
        <title>Enrichment and physiological characterization of a novel comammox Nitrospira indicates ammonium inhibition of complete nitrification.</title>
        <authorList>
            <person name="Sakoula D."/>
            <person name="Koch H."/>
            <person name="Frank J."/>
            <person name="Jetten M.S.M."/>
            <person name="van Kessel M.A.H.J."/>
            <person name="Lucker S."/>
        </authorList>
    </citation>
    <scope>NUCLEOTIDE SEQUENCE [LARGE SCALE GENOMIC DNA]</scope>
    <source>
        <strain evidence="2">Comreactor17</strain>
    </source>
</reference>
<evidence type="ECO:0000313" key="2">
    <source>
        <dbReference type="EMBL" id="QPD02870.1"/>
    </source>
</evidence>
<feature type="transmembrane region" description="Helical" evidence="1">
    <location>
        <begin position="12"/>
        <end position="38"/>
    </location>
</feature>
<keyword evidence="1" id="KW-0812">Transmembrane</keyword>
<keyword evidence="1" id="KW-1133">Transmembrane helix</keyword>
<proteinExistence type="predicted"/>
<dbReference type="AlphaFoldDB" id="A0A7S8FBI4"/>
<evidence type="ECO:0000256" key="1">
    <source>
        <dbReference type="SAM" id="Phobius"/>
    </source>
</evidence>
<name>A0A7S8FBI4_9BACT</name>
<gene>
    <name evidence="2" type="ORF">Nkreftii_000644</name>
</gene>
<dbReference type="KEGG" id="nkf:Nkreftii_000644"/>
<protein>
    <submittedName>
        <fullName evidence="2">Uncharacterized protein</fullName>
    </submittedName>
</protein>
<organism evidence="2 3">
    <name type="scientific">Candidatus Nitrospira kreftii</name>
    <dbReference type="NCBI Taxonomy" id="2652173"/>
    <lineage>
        <taxon>Bacteria</taxon>
        <taxon>Pseudomonadati</taxon>
        <taxon>Nitrospirota</taxon>
        <taxon>Nitrospiria</taxon>
        <taxon>Nitrospirales</taxon>
        <taxon>Nitrospiraceae</taxon>
        <taxon>Nitrospira</taxon>
    </lineage>
</organism>
<keyword evidence="1" id="KW-0472">Membrane</keyword>
<dbReference type="Proteomes" id="UP000593737">
    <property type="component" value="Chromosome"/>
</dbReference>